<name>A0ABQ0E5H6_9BACT</name>
<dbReference type="InterPro" id="IPR054462">
    <property type="entry name" value="TraI_M"/>
</dbReference>
<dbReference type="InterPro" id="IPR049751">
    <property type="entry name" value="TraI/MobA_relaxases"/>
</dbReference>
<feature type="domain" description="TraI-like middle" evidence="3">
    <location>
        <begin position="178"/>
        <end position="269"/>
    </location>
</feature>
<accession>A0ABQ0E5H6</accession>
<dbReference type="Pfam" id="PF22863">
    <property type="entry name" value="TraI_middle"/>
    <property type="match status" value="1"/>
</dbReference>
<dbReference type="RefSeq" id="WP_407844076.1">
    <property type="nucleotide sequence ID" value="NZ_BAAFSG010000001.1"/>
</dbReference>
<comment type="caution">
    <text evidence="4">The sequence shown here is derived from an EMBL/GenBank/DDBJ whole genome shotgun (WGS) entry which is preliminary data.</text>
</comment>
<evidence type="ECO:0000313" key="4">
    <source>
        <dbReference type="EMBL" id="GAB1253000.1"/>
    </source>
</evidence>
<feature type="domain" description="MobA/VirD2-like nuclease" evidence="2">
    <location>
        <begin position="29"/>
        <end position="155"/>
    </location>
</feature>
<dbReference type="Proteomes" id="UP001628192">
    <property type="component" value="Unassembled WGS sequence"/>
</dbReference>
<feature type="region of interest" description="Disordered" evidence="1">
    <location>
        <begin position="160"/>
        <end position="179"/>
    </location>
</feature>
<organism evidence="4 5">
    <name type="scientific">Desulfovibrio falkowii</name>
    <dbReference type="NCBI Taxonomy" id="3136602"/>
    <lineage>
        <taxon>Bacteria</taxon>
        <taxon>Pseudomonadati</taxon>
        <taxon>Thermodesulfobacteriota</taxon>
        <taxon>Desulfovibrionia</taxon>
        <taxon>Desulfovibrionales</taxon>
        <taxon>Desulfovibrionaceae</taxon>
        <taxon>Desulfovibrio</taxon>
    </lineage>
</organism>
<evidence type="ECO:0000259" key="2">
    <source>
        <dbReference type="Pfam" id="PF03432"/>
    </source>
</evidence>
<proteinExistence type="predicted"/>
<dbReference type="InterPro" id="IPR005094">
    <property type="entry name" value="Endonuclease_MobA/VirD2"/>
</dbReference>
<dbReference type="NCBIfam" id="NF041893">
    <property type="entry name" value="TraI_MobP_relax"/>
    <property type="match status" value="1"/>
</dbReference>
<dbReference type="EMBL" id="BAAFSG010000001">
    <property type="protein sequence ID" value="GAB1253000.1"/>
    <property type="molecule type" value="Genomic_DNA"/>
</dbReference>
<evidence type="ECO:0000259" key="3">
    <source>
        <dbReference type="Pfam" id="PF22863"/>
    </source>
</evidence>
<sequence length="549" mass="63263">MISRKVDRKQENDNYRLLAFYVGAADHEEEKLLFRWHEGCASEEFDLAIREVEAVQDLNTRTTKEKTYHMIVSFRPEDESKLTEEVFKDIERSFAEALGFEEHQRHCGVHKNTANVHMHVAYNMIHPGKFTRHEPYRDYDKRDQVCRELEKKYGLAIDVQEQEATEEKPGPRAPVRGNDKARTVEAHTGQQSFDSYLKERKQVLLEELGKIKLWRDFHKLCARFGLTFSLRGNGCIFKDKHGKHAAKASSVDRQFSKAAMEKRLGPFETAPEQTFEEKERYIAAPLQKGADRDGLYQEFQQRMEAKKIALAALAEEQKTREAQIRKIWAGHRHRAETMDGLIKKDRMDLLISASQREAAALKKLQGEMKARREEIRKQAPFWNWADFLQGKAREGDEMALAILRSRGEEVKPEGEADKPLNPKAEALKKMREFWKEDRRKTRGRYDLTSGDKKGLLASSRMYQIISEDKLLKGTSELDGFTWTVDTKGTVLFKLPSGGLIRDSGSEITYSVSDPVSRAAARRLAKLKFGRDVQEAGNMFQRESGAVLEF</sequence>
<dbReference type="Pfam" id="PF03432">
    <property type="entry name" value="Relaxase"/>
    <property type="match status" value="1"/>
</dbReference>
<evidence type="ECO:0008006" key="6">
    <source>
        <dbReference type="Google" id="ProtNLM"/>
    </source>
</evidence>
<keyword evidence="5" id="KW-1185">Reference proteome</keyword>
<reference evidence="4 5" key="1">
    <citation type="journal article" date="2025" name="Int. J. Syst. Evol. Microbiol.">
        <title>Desulfovibrio falkowii sp. nov., Porphyromonas miyakawae sp. nov., Mediterraneibacter flintii sp. nov. and Owariibacterium komagatae gen. nov., sp. nov., isolated from human faeces.</title>
        <authorList>
            <person name="Hamaguchi T."/>
            <person name="Ohara M."/>
            <person name="Hisatomi A."/>
            <person name="Sekiguchi K."/>
            <person name="Takeda J.I."/>
            <person name="Ueyama J."/>
            <person name="Ito M."/>
            <person name="Nishiwaki H."/>
            <person name="Ogi T."/>
            <person name="Hirayama M."/>
            <person name="Ohkuma M."/>
            <person name="Sakamoto M."/>
            <person name="Ohno K."/>
        </authorList>
    </citation>
    <scope>NUCLEOTIDE SEQUENCE [LARGE SCALE GENOMIC DNA]</scope>
    <source>
        <strain evidence="4 5">13CB8C</strain>
    </source>
</reference>
<gene>
    <name evidence="4" type="ORF">Defa_04870</name>
</gene>
<protein>
    <recommendedName>
        <fullName evidence="6">Relaxase/mobilization nuclease family protein</fullName>
    </recommendedName>
</protein>
<evidence type="ECO:0000313" key="5">
    <source>
        <dbReference type="Proteomes" id="UP001628192"/>
    </source>
</evidence>
<evidence type="ECO:0000256" key="1">
    <source>
        <dbReference type="SAM" id="MobiDB-lite"/>
    </source>
</evidence>